<feature type="transmembrane region" description="Helical" evidence="1">
    <location>
        <begin position="49"/>
        <end position="71"/>
    </location>
</feature>
<keyword evidence="4" id="KW-1185">Reference proteome</keyword>
<evidence type="ECO:0000259" key="2">
    <source>
        <dbReference type="Pfam" id="PF13386"/>
    </source>
</evidence>
<dbReference type="InterPro" id="IPR039447">
    <property type="entry name" value="UreH-like_TM_dom"/>
</dbReference>
<sequence>MENLVVVFLTALSMAFAHCIGMCGGIVIAYSSAKISKDMHLFSQGFAHLLYSLGRITGYIVIGIICGFIGYKVSISPIVSAWFLIFLGCFLILFAFFYILFPKIIASFEPSPYKFSIFRKLFAYFMESKTFSSFYFLGVLNGFLPCGMVYYFAGIALAGGSILNGILTMGIFGFATFIPMFILGFIFGISLKVVYRRVFLILGFVGMVILGGMNIYKGINKLQNPVTQHHHKTKHHCNCEQGHCACKKECDCGNEKQEMSCH</sequence>
<feature type="domain" description="Urease accessory protein UreH-like transmembrane" evidence="2">
    <location>
        <begin position="7"/>
        <end position="212"/>
    </location>
</feature>
<evidence type="ECO:0000313" key="4">
    <source>
        <dbReference type="Proteomes" id="UP000256695"/>
    </source>
</evidence>
<feature type="transmembrane region" description="Helical" evidence="1">
    <location>
        <begin position="134"/>
        <end position="153"/>
    </location>
</feature>
<feature type="transmembrane region" description="Helical" evidence="1">
    <location>
        <begin position="197"/>
        <end position="216"/>
    </location>
</feature>
<proteinExistence type="predicted"/>
<dbReference type="SUPFAM" id="SSF103473">
    <property type="entry name" value="MFS general substrate transporter"/>
    <property type="match status" value="1"/>
</dbReference>
<feature type="transmembrane region" description="Helical" evidence="1">
    <location>
        <begin position="78"/>
        <end position="101"/>
    </location>
</feature>
<feature type="transmembrane region" description="Helical" evidence="1">
    <location>
        <begin position="165"/>
        <end position="191"/>
    </location>
</feature>
<comment type="caution">
    <text evidence="3">The sequence shown here is derived from an EMBL/GenBank/DDBJ whole genome shotgun (WGS) entry which is preliminary data.</text>
</comment>
<keyword evidence="1" id="KW-1133">Transmembrane helix</keyword>
<dbReference type="PANTHER" id="PTHR42208:SF1">
    <property type="entry name" value="HEAVY METAL TRANSPORTER"/>
    <property type="match status" value="1"/>
</dbReference>
<gene>
    <name evidence="3" type="ORF">CQA57_02725</name>
</gene>
<keyword evidence="1" id="KW-0472">Membrane</keyword>
<protein>
    <recommendedName>
        <fullName evidence="2">Urease accessory protein UreH-like transmembrane domain-containing protein</fullName>
    </recommendedName>
</protein>
<organism evidence="3 4">
    <name type="scientific">Helicobacter anseris</name>
    <dbReference type="NCBI Taxonomy" id="375926"/>
    <lineage>
        <taxon>Bacteria</taxon>
        <taxon>Pseudomonadati</taxon>
        <taxon>Campylobacterota</taxon>
        <taxon>Epsilonproteobacteria</taxon>
        <taxon>Campylobacterales</taxon>
        <taxon>Helicobacteraceae</taxon>
        <taxon>Helicobacter</taxon>
    </lineage>
</organism>
<dbReference type="PANTHER" id="PTHR42208">
    <property type="entry name" value="HEAVY METAL TRANSPORTER-RELATED"/>
    <property type="match status" value="1"/>
</dbReference>
<dbReference type="Proteomes" id="UP000256695">
    <property type="component" value="Unassembled WGS sequence"/>
</dbReference>
<evidence type="ECO:0000256" key="1">
    <source>
        <dbReference type="SAM" id="Phobius"/>
    </source>
</evidence>
<dbReference type="EMBL" id="NXLX01000004">
    <property type="protein sequence ID" value="RDU74200.1"/>
    <property type="molecule type" value="Genomic_DNA"/>
</dbReference>
<dbReference type="OrthoDB" id="9798690at2"/>
<reference evidence="3 4" key="1">
    <citation type="submission" date="2018-04" db="EMBL/GenBank/DDBJ databases">
        <title>Novel Campyloabacter and Helicobacter Species and Strains.</title>
        <authorList>
            <person name="Mannion A.J."/>
            <person name="Shen Z."/>
            <person name="Fox J.G."/>
        </authorList>
    </citation>
    <scope>NUCLEOTIDE SEQUENCE [LARGE SCALE GENOMIC DNA]</scope>
    <source>
        <strain evidence="3 4">MIT 04-9362</strain>
    </source>
</reference>
<dbReference type="AlphaFoldDB" id="A0A3D8JA69"/>
<name>A0A3D8JA69_9HELI</name>
<accession>A0A3D8JA69</accession>
<keyword evidence="1" id="KW-0812">Transmembrane</keyword>
<evidence type="ECO:0000313" key="3">
    <source>
        <dbReference type="EMBL" id="RDU74200.1"/>
    </source>
</evidence>
<dbReference type="RefSeq" id="WP_115578708.1">
    <property type="nucleotide sequence ID" value="NZ_NXLX01000004.1"/>
</dbReference>
<dbReference type="InterPro" id="IPR036259">
    <property type="entry name" value="MFS_trans_sf"/>
</dbReference>
<dbReference type="Pfam" id="PF13386">
    <property type="entry name" value="DsbD_2"/>
    <property type="match status" value="1"/>
</dbReference>